<keyword evidence="1" id="KW-0004">4Fe-4S</keyword>
<keyword evidence="4" id="KW-0411">Iron-sulfur</keyword>
<evidence type="ECO:0000256" key="3">
    <source>
        <dbReference type="ARBA" id="ARBA00023004"/>
    </source>
</evidence>
<dbReference type="InterPro" id="IPR017896">
    <property type="entry name" value="4Fe4S_Fe-S-bd"/>
</dbReference>
<organism evidence="6 7">
    <name type="scientific">Paralimibaculum aggregatum</name>
    <dbReference type="NCBI Taxonomy" id="3036245"/>
    <lineage>
        <taxon>Bacteria</taxon>
        <taxon>Pseudomonadati</taxon>
        <taxon>Pseudomonadota</taxon>
        <taxon>Alphaproteobacteria</taxon>
        <taxon>Rhodobacterales</taxon>
        <taxon>Paracoccaceae</taxon>
        <taxon>Paralimibaculum</taxon>
    </lineage>
</organism>
<evidence type="ECO:0000256" key="4">
    <source>
        <dbReference type="ARBA" id="ARBA00023014"/>
    </source>
</evidence>
<dbReference type="PANTHER" id="PTHR43687">
    <property type="entry name" value="ADENYLYLSULFATE REDUCTASE, BETA SUBUNIT"/>
    <property type="match status" value="1"/>
</dbReference>
<accession>A0ABQ6LRW4</accession>
<dbReference type="PROSITE" id="PS51379">
    <property type="entry name" value="4FE4S_FER_2"/>
    <property type="match status" value="3"/>
</dbReference>
<comment type="caution">
    <text evidence="6">The sequence shown here is derived from an EMBL/GenBank/DDBJ whole genome shotgun (WGS) entry which is preliminary data.</text>
</comment>
<feature type="domain" description="4Fe-4S ferredoxin-type" evidence="5">
    <location>
        <begin position="510"/>
        <end position="539"/>
    </location>
</feature>
<protein>
    <submittedName>
        <fullName evidence="6">4Fe-4S binding protein</fullName>
    </submittedName>
</protein>
<keyword evidence="3" id="KW-0408">Iron</keyword>
<dbReference type="Gene3D" id="3.30.70.20">
    <property type="match status" value="2"/>
</dbReference>
<dbReference type="Proteomes" id="UP001239909">
    <property type="component" value="Unassembled WGS sequence"/>
</dbReference>
<sequence length="667" mass="69291">MAEIVALDKARLLLCDCRGSMAPDAAAIARGTGLACSRLHAELCRAEAGVVAEALSRPGPVLVACEQEAARFAEIAEDAAAMERLGWVDIRDRAGWAGPGEAVGPKMAALVADARLPAPDLPLFDVESAGLCLVYGAEAVALPAAARLAEVLTVTVMLTDRPEIAAPPAGADVVTGRIRNLAGSLGRFELTVDAFAELAPAGRGARAFGKPADGARSACDIVVDLSGGTPLVPAPEKRDGYLRADPCDPLAVERVLFEAAQLTGTFEKPLHIRLTESLCAHSRAEQTGCTRCLDVCPTGAISPAGEHVTIDTGVCAGCGACSAVCPSGAAATEEPPVAHLFRRMRAMAEAFRAAGGEGPRLLVHEGHGAEMIRLGARHGRGLPGAVVPMEIAALASFGHAEMLAALALGFSAVDILAAPMTERAVIGGQIALAEAILAAAPQGAGRLRLIDEADPDALMEILHGPAPAPHGCEPILAVGGRRETVRLAARALAGGVPEAPVPLPAGAPYGAVLVDTDACTLCLSCAGLCPTGALSDNPDRPELSFREEACIQCGLCEGLCPETAIRLVPQLELSDAAFAPRVLKEEEPFACIECGALFGVKSTIERITEKLSSHAMFRNSDNARLIQMCDDCRVRAQYHGDSAPFRFGERPKVRTTEDYLKERDGEG</sequence>
<dbReference type="PROSITE" id="PS00198">
    <property type="entry name" value="4FE4S_FER_1"/>
    <property type="match status" value="3"/>
</dbReference>
<feature type="domain" description="4Fe-4S ferredoxin-type" evidence="5">
    <location>
        <begin position="541"/>
        <end position="570"/>
    </location>
</feature>
<dbReference type="Pfam" id="PF13187">
    <property type="entry name" value="Fer4_9"/>
    <property type="match status" value="1"/>
</dbReference>
<evidence type="ECO:0000313" key="6">
    <source>
        <dbReference type="EMBL" id="GMG84231.1"/>
    </source>
</evidence>
<evidence type="ECO:0000256" key="1">
    <source>
        <dbReference type="ARBA" id="ARBA00022485"/>
    </source>
</evidence>
<dbReference type="EMBL" id="BSYI01000032">
    <property type="protein sequence ID" value="GMG84231.1"/>
    <property type="molecule type" value="Genomic_DNA"/>
</dbReference>
<name>A0ABQ6LRW4_9RHOB</name>
<evidence type="ECO:0000313" key="7">
    <source>
        <dbReference type="Proteomes" id="UP001239909"/>
    </source>
</evidence>
<dbReference type="InterPro" id="IPR017900">
    <property type="entry name" value="4Fe4S_Fe_S_CS"/>
</dbReference>
<keyword evidence="2" id="KW-0479">Metal-binding</keyword>
<proteinExistence type="predicted"/>
<dbReference type="SUPFAM" id="SSF54862">
    <property type="entry name" value="4Fe-4S ferredoxins"/>
    <property type="match status" value="1"/>
</dbReference>
<feature type="domain" description="4Fe-4S ferredoxin-type" evidence="5">
    <location>
        <begin position="306"/>
        <end position="335"/>
    </location>
</feature>
<dbReference type="PANTHER" id="PTHR43687:SF4">
    <property type="entry name" value="BLR5484 PROTEIN"/>
    <property type="match status" value="1"/>
</dbReference>
<evidence type="ECO:0000259" key="5">
    <source>
        <dbReference type="PROSITE" id="PS51379"/>
    </source>
</evidence>
<dbReference type="RefSeq" id="WP_285673224.1">
    <property type="nucleotide sequence ID" value="NZ_BSYI01000032.1"/>
</dbReference>
<evidence type="ECO:0000256" key="2">
    <source>
        <dbReference type="ARBA" id="ARBA00022723"/>
    </source>
</evidence>
<reference evidence="6 7" key="1">
    <citation type="submission" date="2023-04" db="EMBL/GenBank/DDBJ databases">
        <title>Marinoamorphus aggregata gen. nov., sp. Nov., isolate from tissue of brittle star Ophioplocus japonicus.</title>
        <authorList>
            <person name="Kawano K."/>
            <person name="Sawayama S."/>
            <person name="Nakagawa S."/>
        </authorList>
    </citation>
    <scope>NUCLEOTIDE SEQUENCE [LARGE SCALE GENOMIC DNA]</scope>
    <source>
        <strain evidence="6 7">NKW23</strain>
    </source>
</reference>
<dbReference type="InterPro" id="IPR050572">
    <property type="entry name" value="Fe-S_Ferredoxin"/>
</dbReference>
<gene>
    <name evidence="6" type="ORF">LNKW23_34460</name>
</gene>
<dbReference type="Pfam" id="PF12838">
    <property type="entry name" value="Fer4_7"/>
    <property type="match status" value="1"/>
</dbReference>
<keyword evidence="7" id="KW-1185">Reference proteome</keyword>